<evidence type="ECO:0000256" key="5">
    <source>
        <dbReference type="ARBA" id="ARBA00022723"/>
    </source>
</evidence>
<dbReference type="InterPro" id="IPR036163">
    <property type="entry name" value="HMA_dom_sf"/>
</dbReference>
<dbReference type="InterPro" id="IPR023299">
    <property type="entry name" value="ATPase_P-typ_cyto_dom_N"/>
</dbReference>
<evidence type="ECO:0000313" key="18">
    <source>
        <dbReference type="EMBL" id="MCP1727561.1"/>
    </source>
</evidence>
<protein>
    <submittedName>
        <fullName evidence="18">Cu+-exporting ATPase</fullName>
    </submittedName>
</protein>
<dbReference type="InterPro" id="IPR036412">
    <property type="entry name" value="HAD-like_sf"/>
</dbReference>
<keyword evidence="4 16" id="KW-0812">Transmembrane</keyword>
<dbReference type="SFLD" id="SFLDS00003">
    <property type="entry name" value="Haloacid_Dehalogenase"/>
    <property type="match status" value="1"/>
</dbReference>
<evidence type="ECO:0000313" key="19">
    <source>
        <dbReference type="Proteomes" id="UP001523550"/>
    </source>
</evidence>
<evidence type="ECO:0000256" key="8">
    <source>
        <dbReference type="ARBA" id="ARBA00022796"/>
    </source>
</evidence>
<comment type="similarity">
    <text evidence="2 16">Belongs to the cation transport ATPase (P-type) (TC 3.A.3) family. Type IB subfamily.</text>
</comment>
<dbReference type="NCBIfam" id="TIGR01525">
    <property type="entry name" value="ATPase-IB_hvy"/>
    <property type="match status" value="1"/>
</dbReference>
<accession>A0ABT1G8K3</accession>
<dbReference type="SUPFAM" id="SSF56784">
    <property type="entry name" value="HAD-like"/>
    <property type="match status" value="1"/>
</dbReference>
<dbReference type="Gene3D" id="3.40.50.1000">
    <property type="entry name" value="HAD superfamily/HAD-like"/>
    <property type="match status" value="1"/>
</dbReference>
<evidence type="ECO:0000256" key="13">
    <source>
        <dbReference type="ARBA" id="ARBA00023008"/>
    </source>
</evidence>
<sequence length="821" mass="87308">MNETRQTKSDEIRLQLQGLSCAGCVRRAEQALADVPGTAQAEVNLATESAIVRYADTPPELKDVLASLRKAGYPAVEDEVELTIEGMHCASCVGKVEKALDRLPGVSSARVNLATESAHVRLLRGAVNPQALEQAVASVGYRARLQEGQTDDRGEAEREAQRGKLKRSLILAAALTLPIFILDMGGHFIPPFHHWLAETFGQQNIYYLFFVLASIVQFGPGLRFYKQGLPTLLRGAPDMNSLVMIGTSAAWAYSVVATFIPGILPEGTAHVYFEASAVIITLILAGRFMEAIAKGRTSEAIRRLMKLQAKTARVIRNDEAVETPIDQVQAGDEIQVRPGERIPVDGEVIDGQSRVDESMVTGEPLPVKKTAGDEVVGGTINDSGSLRFTATRVGGDTVLAQIIRMVEKAQGAKLPIQALVDRVTAVFVPIVIAVALLTFGVWMVFGPAPALSLALVNAVAVLIIACPCAMGLATPTSIMVGTGRGAELGTLFRQGEALQRLREVNVVAFDKTGTLTEGGPALTDMDTQAGFEEARVLAMAAAVEDHSEHPIARAIVTAAHERNLSLPTASDFDSHTGRSVTATVDGDAITIGGPGLMSDRGVDIASVQSRVDQLADDGKTPVFVLINEQLAAVLAVADPIKHDTAETIRRLHALGLETVMITGDNRRTAEAVAREVGIGRVLAEVRPDGKVEAVEQLQQEQRKVAFVGDGINDAPALAQADVGIAIGSGTDVAIESADVVLMGDELAGVHRAIRLSRATLRNIRQNLFWAFAYNTALIPVAAGVLYPVMGLLLSPMFAALAMAASSVCVLTNALRLRRFAA</sequence>
<dbReference type="Pfam" id="PF00702">
    <property type="entry name" value="Hydrolase"/>
    <property type="match status" value="1"/>
</dbReference>
<feature type="transmembrane region" description="Helical" evidence="16">
    <location>
        <begin position="270"/>
        <end position="289"/>
    </location>
</feature>
<dbReference type="InterPro" id="IPR059000">
    <property type="entry name" value="ATPase_P-type_domA"/>
</dbReference>
<dbReference type="Pfam" id="PF00122">
    <property type="entry name" value="E1-E2_ATPase"/>
    <property type="match status" value="1"/>
</dbReference>
<keyword evidence="10" id="KW-0460">Magnesium</keyword>
<dbReference type="Proteomes" id="UP001523550">
    <property type="component" value="Unassembled WGS sequence"/>
</dbReference>
<evidence type="ECO:0000256" key="6">
    <source>
        <dbReference type="ARBA" id="ARBA00022737"/>
    </source>
</evidence>
<dbReference type="SUPFAM" id="SSF55008">
    <property type="entry name" value="HMA, heavy metal-associated domain"/>
    <property type="match status" value="2"/>
</dbReference>
<keyword evidence="5 16" id="KW-0479">Metal-binding</keyword>
<dbReference type="InterPro" id="IPR023214">
    <property type="entry name" value="HAD_sf"/>
</dbReference>
<comment type="caution">
    <text evidence="18">The sequence shown here is derived from an EMBL/GenBank/DDBJ whole genome shotgun (WGS) entry which is preliminary data.</text>
</comment>
<feature type="transmembrane region" description="Helical" evidence="16">
    <location>
        <begin position="767"/>
        <end position="786"/>
    </location>
</feature>
<keyword evidence="7 16" id="KW-0547">Nucleotide-binding</keyword>
<dbReference type="PROSITE" id="PS50846">
    <property type="entry name" value="HMA_2"/>
    <property type="match status" value="2"/>
</dbReference>
<dbReference type="NCBIfam" id="TIGR01494">
    <property type="entry name" value="ATPase_P-type"/>
    <property type="match status" value="1"/>
</dbReference>
<feature type="domain" description="HMA" evidence="17">
    <location>
        <begin position="10"/>
        <end position="76"/>
    </location>
</feature>
<dbReference type="PANTHER" id="PTHR43520:SF8">
    <property type="entry name" value="P-TYPE CU(+) TRANSPORTER"/>
    <property type="match status" value="1"/>
</dbReference>
<comment type="subcellular location">
    <subcellularLocation>
        <location evidence="16">Cell membrane</location>
    </subcellularLocation>
    <subcellularLocation>
        <location evidence="1">Endomembrane system</location>
        <topology evidence="1">Multi-pass membrane protein</topology>
    </subcellularLocation>
</comment>
<dbReference type="PROSITE" id="PS00154">
    <property type="entry name" value="ATPASE_E1_E2"/>
    <property type="match status" value="1"/>
</dbReference>
<keyword evidence="15 16" id="KW-0472">Membrane</keyword>
<keyword evidence="11" id="KW-1278">Translocase</keyword>
<dbReference type="InterPro" id="IPR006122">
    <property type="entry name" value="HMA_Cu_ion-bd"/>
</dbReference>
<feature type="domain" description="HMA" evidence="17">
    <location>
        <begin position="78"/>
        <end position="144"/>
    </location>
</feature>
<evidence type="ECO:0000256" key="9">
    <source>
        <dbReference type="ARBA" id="ARBA00022840"/>
    </source>
</evidence>
<feature type="transmembrane region" description="Helical" evidence="16">
    <location>
        <begin position="204"/>
        <end position="222"/>
    </location>
</feature>
<evidence type="ECO:0000256" key="1">
    <source>
        <dbReference type="ARBA" id="ARBA00004127"/>
    </source>
</evidence>
<dbReference type="EMBL" id="JALJYF010000002">
    <property type="protein sequence ID" value="MCP1727561.1"/>
    <property type="molecule type" value="Genomic_DNA"/>
</dbReference>
<organism evidence="18 19">
    <name type="scientific">Natronospira proteinivora</name>
    <dbReference type="NCBI Taxonomy" id="1807133"/>
    <lineage>
        <taxon>Bacteria</taxon>
        <taxon>Pseudomonadati</taxon>
        <taxon>Pseudomonadota</taxon>
        <taxon>Gammaproteobacteria</taxon>
        <taxon>Natronospirales</taxon>
        <taxon>Natronospiraceae</taxon>
        <taxon>Natronospira</taxon>
    </lineage>
</organism>
<dbReference type="SFLD" id="SFLDG00002">
    <property type="entry name" value="C1.7:_P-type_atpase_like"/>
    <property type="match status" value="1"/>
</dbReference>
<keyword evidence="14" id="KW-0406">Ion transport</keyword>
<keyword evidence="8" id="KW-0187">Copper transport</keyword>
<dbReference type="Gene3D" id="3.40.1110.10">
    <property type="entry name" value="Calcium-transporting ATPase, cytoplasmic domain N"/>
    <property type="match status" value="1"/>
</dbReference>
<dbReference type="CDD" id="cd02094">
    <property type="entry name" value="P-type_ATPase_Cu-like"/>
    <property type="match status" value="1"/>
</dbReference>
<dbReference type="PRINTS" id="PR00119">
    <property type="entry name" value="CATATPASE"/>
</dbReference>
<feature type="transmembrane region" description="Helical" evidence="16">
    <location>
        <begin position="242"/>
        <end position="264"/>
    </location>
</feature>
<dbReference type="SUPFAM" id="SSF81653">
    <property type="entry name" value="Calcium ATPase, transduction domain A"/>
    <property type="match status" value="1"/>
</dbReference>
<reference evidence="18 19" key="1">
    <citation type="submission" date="2022-03" db="EMBL/GenBank/DDBJ databases">
        <title>Genomic Encyclopedia of Type Strains, Phase III (KMG-III): the genomes of soil and plant-associated and newly described type strains.</title>
        <authorList>
            <person name="Whitman W."/>
        </authorList>
    </citation>
    <scope>NUCLEOTIDE SEQUENCE [LARGE SCALE GENOMIC DNA]</scope>
    <source>
        <strain evidence="18 19">BSker1</strain>
    </source>
</reference>
<keyword evidence="3" id="KW-0813">Transport</keyword>
<dbReference type="PANTHER" id="PTHR43520">
    <property type="entry name" value="ATP7, ISOFORM B"/>
    <property type="match status" value="1"/>
</dbReference>
<keyword evidence="13" id="KW-0186">Copper</keyword>
<dbReference type="NCBIfam" id="TIGR00003">
    <property type="entry name" value="copper ion binding protein"/>
    <property type="match status" value="1"/>
</dbReference>
<evidence type="ECO:0000256" key="15">
    <source>
        <dbReference type="ARBA" id="ARBA00023136"/>
    </source>
</evidence>
<evidence type="ECO:0000256" key="14">
    <source>
        <dbReference type="ARBA" id="ARBA00023065"/>
    </source>
</evidence>
<evidence type="ECO:0000256" key="10">
    <source>
        <dbReference type="ARBA" id="ARBA00022842"/>
    </source>
</evidence>
<dbReference type="Gene3D" id="2.70.150.10">
    <property type="entry name" value="Calcium-transporting ATPase, cytoplasmic transduction domain A"/>
    <property type="match status" value="1"/>
</dbReference>
<dbReference type="CDD" id="cd00371">
    <property type="entry name" value="HMA"/>
    <property type="match status" value="2"/>
</dbReference>
<dbReference type="InterPro" id="IPR001757">
    <property type="entry name" value="P_typ_ATPase"/>
</dbReference>
<feature type="transmembrane region" description="Helical" evidence="16">
    <location>
        <begin position="451"/>
        <end position="474"/>
    </location>
</feature>
<keyword evidence="16" id="KW-1003">Cell membrane</keyword>
<evidence type="ECO:0000256" key="11">
    <source>
        <dbReference type="ARBA" id="ARBA00022967"/>
    </source>
</evidence>
<evidence type="ECO:0000256" key="16">
    <source>
        <dbReference type="RuleBase" id="RU362081"/>
    </source>
</evidence>
<dbReference type="InterPro" id="IPR017969">
    <property type="entry name" value="Heavy-metal-associated_CS"/>
</dbReference>
<dbReference type="Pfam" id="PF00403">
    <property type="entry name" value="HMA"/>
    <property type="match status" value="2"/>
</dbReference>
<dbReference type="SUPFAM" id="SSF81665">
    <property type="entry name" value="Calcium ATPase, transmembrane domain M"/>
    <property type="match status" value="1"/>
</dbReference>
<dbReference type="InterPro" id="IPR018303">
    <property type="entry name" value="ATPase_P-typ_P_site"/>
</dbReference>
<dbReference type="NCBIfam" id="TIGR01511">
    <property type="entry name" value="ATPase-IB1_Cu"/>
    <property type="match status" value="1"/>
</dbReference>
<evidence type="ECO:0000256" key="4">
    <source>
        <dbReference type="ARBA" id="ARBA00022692"/>
    </source>
</evidence>
<feature type="transmembrane region" description="Helical" evidence="16">
    <location>
        <begin position="168"/>
        <end position="189"/>
    </location>
</feature>
<evidence type="ECO:0000259" key="17">
    <source>
        <dbReference type="PROSITE" id="PS50846"/>
    </source>
</evidence>
<feature type="transmembrane region" description="Helical" evidence="16">
    <location>
        <begin position="792"/>
        <end position="814"/>
    </location>
</feature>
<dbReference type="PROSITE" id="PS01047">
    <property type="entry name" value="HMA_1"/>
    <property type="match status" value="1"/>
</dbReference>
<dbReference type="InterPro" id="IPR027256">
    <property type="entry name" value="P-typ_ATPase_IB"/>
</dbReference>
<keyword evidence="6" id="KW-0677">Repeat</keyword>
<dbReference type="InterPro" id="IPR023298">
    <property type="entry name" value="ATPase_P-typ_TM_dom_sf"/>
</dbReference>
<keyword evidence="19" id="KW-1185">Reference proteome</keyword>
<dbReference type="InterPro" id="IPR044492">
    <property type="entry name" value="P_typ_ATPase_HD_dom"/>
</dbReference>
<dbReference type="SFLD" id="SFLDF00027">
    <property type="entry name" value="p-type_atpase"/>
    <property type="match status" value="1"/>
</dbReference>
<dbReference type="InterPro" id="IPR008250">
    <property type="entry name" value="ATPase_P-typ_transduc_dom_A_sf"/>
</dbReference>
<evidence type="ECO:0000256" key="12">
    <source>
        <dbReference type="ARBA" id="ARBA00022989"/>
    </source>
</evidence>
<evidence type="ECO:0000256" key="2">
    <source>
        <dbReference type="ARBA" id="ARBA00006024"/>
    </source>
</evidence>
<keyword evidence="12 16" id="KW-1133">Transmembrane helix</keyword>
<keyword evidence="9 16" id="KW-0067">ATP-binding</keyword>
<feature type="transmembrane region" description="Helical" evidence="16">
    <location>
        <begin position="423"/>
        <end position="445"/>
    </location>
</feature>
<evidence type="ECO:0000256" key="3">
    <source>
        <dbReference type="ARBA" id="ARBA00022448"/>
    </source>
</evidence>
<gene>
    <name evidence="18" type="ORF">J2T60_001561</name>
</gene>
<proteinExistence type="inferred from homology"/>
<evidence type="ECO:0000256" key="7">
    <source>
        <dbReference type="ARBA" id="ARBA00022741"/>
    </source>
</evidence>
<dbReference type="Gene3D" id="3.30.70.100">
    <property type="match status" value="2"/>
</dbReference>
<name>A0ABT1G8K3_9GAMM</name>
<dbReference type="InterPro" id="IPR006121">
    <property type="entry name" value="HMA_dom"/>
</dbReference>